<dbReference type="Pfam" id="PF00989">
    <property type="entry name" value="PAS"/>
    <property type="match status" value="1"/>
</dbReference>
<dbReference type="InterPro" id="IPR000014">
    <property type="entry name" value="PAS"/>
</dbReference>
<evidence type="ECO:0000256" key="8">
    <source>
        <dbReference type="ARBA" id="ARBA00022840"/>
    </source>
</evidence>
<sequence length="1119" mass="129457">MNSEINLLKRRLEREQKARIEAEKLLEAKSLELYHSNQELISLNKNLEHQVKQRTEKLLEAEKDYEFLVESINDMIFRLDLKGNIIFANMVVTQKLGIKRSEVVGQNIYDLLPDEFKNKIKTHFTREFLKRNCISYYEFPVINKYNKTIWMGLNVHFSSEDCKSCFQKQLSLENFAQSMKAEKQCTFSEVIVVAHDITSQKYAQINLEKSEKRYRELSEFLPEMICEVNSKGLLTYANQYAIDKFGYSKEEVLKNNFSIIDIFPRQEQELVRQDIRKVYENGETISNEYNAVKKSGEIFPVLTYISPIYEQENTIGVRGVMLDITERKLFEQEIAHNLKQQEILSRISLNYNSFEDFDKKTNETLRIIGQHVNVSRAYIFENSAEGKTTSNTFEWCAEGIKPQIKELQNVPFSVIPSWKDRLEKDKIIFSENIKELPRDIYDILAPQDIKSIVAFPLIASHKIFGFIGFDECNSQRKWTKSEIELLKTISNIISNAFHRNKINSELIKSESENRIIINSIPDVIIQIDKNGNIKSFKSSQKFHLFAKLNDSSNDLVNNVFNEKIAQAFQKAIKECLLNGAYQFDFQDPRVNFIEFYEARMVKLNSHEVLVIIRNVTESRENEKQLMIAKTKAVQASKSKSEFLANVSHEIRTPLNAILGFSQWLFEDTKIEQHKEYLSTILTSGKNLLNLINDILDLSKIESGKMDIELQPMNYHEIINDIKMVFHQKVEQKGLSFKISTDASVPEFIYMDELRFYQIIFNLISNAIKFTSKGFVHVSAFAMRTSAKDEVNLNIVIEDTGIGIEEDQQKNIFDSFTQQSGQNNRDFEGTGLGLAIVSGLLKKLNGTISLKSAPKKGTVFTLTFNSVKIDNSEHDESENVEYKPNATLDPCKIMIVDDINYNIVVLKKLINSKNATYIEAQNGAEALAKLNNEKPDIIFMDIRMPGMSGYDVTEVIKNDEKLLKIPVIAFTASTIKQKNDRIDQLFDGYLQKPVFKKEVDSILFKHLSYSNTVPILPEKSNEDEIKEPLTDFEKALPEVILEIENNHFPFWQNIKDNLIIYEIEEFNRKLSEMAFQKSCKPVSKYCDELNIGLQTFDIEIIKKKLDEFPQLIKKLKTLTK</sequence>
<dbReference type="PANTHER" id="PTHR43047">
    <property type="entry name" value="TWO-COMPONENT HISTIDINE PROTEIN KINASE"/>
    <property type="match status" value="1"/>
</dbReference>
<gene>
    <name evidence="18" type="ORF">GM418_19005</name>
</gene>
<dbReference type="PANTHER" id="PTHR43047:SF72">
    <property type="entry name" value="OSMOSENSING HISTIDINE PROTEIN KINASE SLN1"/>
    <property type="match status" value="1"/>
</dbReference>
<protein>
    <recommendedName>
        <fullName evidence="3">histidine kinase</fullName>
        <ecNumber evidence="3">2.7.13.3</ecNumber>
    </recommendedName>
</protein>
<dbReference type="InterPro" id="IPR013767">
    <property type="entry name" value="PAS_fold"/>
</dbReference>
<evidence type="ECO:0000259" key="17">
    <source>
        <dbReference type="PROSITE" id="PS50113"/>
    </source>
</evidence>
<keyword evidence="6" id="KW-0547">Nucleotide-binding</keyword>
<dbReference type="RefSeq" id="WP_158868826.1">
    <property type="nucleotide sequence ID" value="NZ_CP046401.1"/>
</dbReference>
<dbReference type="EMBL" id="CP046401">
    <property type="protein sequence ID" value="QGY45683.1"/>
    <property type="molecule type" value="Genomic_DNA"/>
</dbReference>
<evidence type="ECO:0000256" key="12">
    <source>
        <dbReference type="PROSITE-ProRule" id="PRU00169"/>
    </source>
</evidence>
<dbReference type="SMART" id="SM00086">
    <property type="entry name" value="PAC"/>
    <property type="match status" value="1"/>
</dbReference>
<dbReference type="PROSITE" id="PS50112">
    <property type="entry name" value="PAS"/>
    <property type="match status" value="2"/>
</dbReference>
<dbReference type="Pfam" id="PF01590">
    <property type="entry name" value="GAF"/>
    <property type="match status" value="1"/>
</dbReference>
<evidence type="ECO:0000256" key="9">
    <source>
        <dbReference type="ARBA" id="ARBA00023012"/>
    </source>
</evidence>
<dbReference type="GO" id="GO:0005886">
    <property type="term" value="C:plasma membrane"/>
    <property type="evidence" value="ECO:0007669"/>
    <property type="project" value="TreeGrafter"/>
</dbReference>
<dbReference type="SMART" id="SM00448">
    <property type="entry name" value="REC"/>
    <property type="match status" value="1"/>
</dbReference>
<accession>A0A6I6K2D7</accession>
<dbReference type="InterPro" id="IPR001789">
    <property type="entry name" value="Sig_transdc_resp-reg_receiver"/>
</dbReference>
<evidence type="ECO:0000256" key="5">
    <source>
        <dbReference type="ARBA" id="ARBA00022679"/>
    </source>
</evidence>
<dbReference type="InterPro" id="IPR029016">
    <property type="entry name" value="GAF-like_dom_sf"/>
</dbReference>
<keyword evidence="13" id="KW-0175">Coiled coil</keyword>
<dbReference type="SUPFAM" id="SSF55874">
    <property type="entry name" value="ATPase domain of HSP90 chaperone/DNA topoisomerase II/histidine kinase"/>
    <property type="match status" value="1"/>
</dbReference>
<dbReference type="Gene3D" id="3.30.565.10">
    <property type="entry name" value="Histidine kinase-like ATPase, C-terminal domain"/>
    <property type="match status" value="1"/>
</dbReference>
<keyword evidence="19" id="KW-1185">Reference proteome</keyword>
<feature type="modified residue" description="4-aspartylphosphate" evidence="12">
    <location>
        <position position="940"/>
    </location>
</feature>
<dbReference type="PROSITE" id="PS50110">
    <property type="entry name" value="RESPONSE_REGULATORY"/>
    <property type="match status" value="1"/>
</dbReference>
<dbReference type="PROSITE" id="PS50113">
    <property type="entry name" value="PAC"/>
    <property type="match status" value="1"/>
</dbReference>
<dbReference type="PRINTS" id="PR00344">
    <property type="entry name" value="BCTRLSENSOR"/>
</dbReference>
<evidence type="ECO:0000259" key="15">
    <source>
        <dbReference type="PROSITE" id="PS50110"/>
    </source>
</evidence>
<evidence type="ECO:0000256" key="4">
    <source>
        <dbReference type="ARBA" id="ARBA00022553"/>
    </source>
</evidence>
<keyword evidence="4 12" id="KW-0597">Phosphoprotein</keyword>
<dbReference type="InterPro" id="IPR003018">
    <property type="entry name" value="GAF"/>
</dbReference>
<comment type="subcellular location">
    <subcellularLocation>
        <location evidence="2">Membrane</location>
    </subcellularLocation>
</comment>
<dbReference type="SMART" id="SM00388">
    <property type="entry name" value="HisKA"/>
    <property type="match status" value="1"/>
</dbReference>
<feature type="domain" description="Response regulatory" evidence="15">
    <location>
        <begin position="891"/>
        <end position="1006"/>
    </location>
</feature>
<dbReference type="Proteomes" id="UP000428260">
    <property type="component" value="Chromosome"/>
</dbReference>
<dbReference type="InterPro" id="IPR003661">
    <property type="entry name" value="HisK_dim/P_dom"/>
</dbReference>
<dbReference type="PROSITE" id="PS50109">
    <property type="entry name" value="HIS_KIN"/>
    <property type="match status" value="1"/>
</dbReference>
<evidence type="ECO:0000256" key="10">
    <source>
        <dbReference type="ARBA" id="ARBA00023136"/>
    </source>
</evidence>
<organism evidence="18 19">
    <name type="scientific">Maribellus comscasis</name>
    <dbReference type="NCBI Taxonomy" id="2681766"/>
    <lineage>
        <taxon>Bacteria</taxon>
        <taxon>Pseudomonadati</taxon>
        <taxon>Bacteroidota</taxon>
        <taxon>Bacteroidia</taxon>
        <taxon>Marinilabiliales</taxon>
        <taxon>Prolixibacteraceae</taxon>
        <taxon>Maribellus</taxon>
    </lineage>
</organism>
<dbReference type="EC" id="2.7.13.3" evidence="3"/>
<dbReference type="InterPro" id="IPR005467">
    <property type="entry name" value="His_kinase_dom"/>
</dbReference>
<dbReference type="SMART" id="SM00065">
    <property type="entry name" value="GAF"/>
    <property type="match status" value="1"/>
</dbReference>
<dbReference type="InterPro" id="IPR036097">
    <property type="entry name" value="HisK_dim/P_sf"/>
</dbReference>
<dbReference type="SUPFAM" id="SSF55785">
    <property type="entry name" value="PYP-like sensor domain (PAS domain)"/>
    <property type="match status" value="2"/>
</dbReference>
<dbReference type="GO" id="GO:0005524">
    <property type="term" value="F:ATP binding"/>
    <property type="evidence" value="ECO:0007669"/>
    <property type="project" value="UniProtKB-KW"/>
</dbReference>
<evidence type="ECO:0000313" key="18">
    <source>
        <dbReference type="EMBL" id="QGY45683.1"/>
    </source>
</evidence>
<feature type="domain" description="PAC" evidence="17">
    <location>
        <begin position="285"/>
        <end position="336"/>
    </location>
</feature>
<dbReference type="GO" id="GO:0006355">
    <property type="term" value="P:regulation of DNA-templated transcription"/>
    <property type="evidence" value="ECO:0007669"/>
    <property type="project" value="InterPro"/>
</dbReference>
<dbReference type="Gene3D" id="3.30.450.20">
    <property type="entry name" value="PAS domain"/>
    <property type="match status" value="3"/>
</dbReference>
<evidence type="ECO:0000256" key="3">
    <source>
        <dbReference type="ARBA" id="ARBA00012438"/>
    </source>
</evidence>
<keyword evidence="8" id="KW-0067">ATP-binding</keyword>
<dbReference type="CDD" id="cd16922">
    <property type="entry name" value="HATPase_EvgS-ArcB-TorS-like"/>
    <property type="match status" value="1"/>
</dbReference>
<dbReference type="SMART" id="SM00091">
    <property type="entry name" value="PAS"/>
    <property type="match status" value="3"/>
</dbReference>
<keyword evidence="5" id="KW-0808">Transferase</keyword>
<evidence type="ECO:0000259" key="14">
    <source>
        <dbReference type="PROSITE" id="PS50109"/>
    </source>
</evidence>
<keyword evidence="11" id="KW-0131">Cell cycle</keyword>
<dbReference type="CDD" id="cd00130">
    <property type="entry name" value="PAS"/>
    <property type="match status" value="2"/>
</dbReference>
<dbReference type="Pfam" id="PF00512">
    <property type="entry name" value="HisKA"/>
    <property type="match status" value="1"/>
</dbReference>
<dbReference type="InterPro" id="IPR035965">
    <property type="entry name" value="PAS-like_dom_sf"/>
</dbReference>
<evidence type="ECO:0000256" key="7">
    <source>
        <dbReference type="ARBA" id="ARBA00022777"/>
    </source>
</evidence>
<evidence type="ECO:0000313" key="19">
    <source>
        <dbReference type="Proteomes" id="UP000428260"/>
    </source>
</evidence>
<dbReference type="Gene3D" id="3.30.450.40">
    <property type="match status" value="1"/>
</dbReference>
<feature type="coiled-coil region" evidence="13">
    <location>
        <begin position="5"/>
        <end position="64"/>
    </location>
</feature>
<keyword evidence="9" id="KW-0902">Two-component regulatory system</keyword>
<feature type="domain" description="PAS" evidence="16">
    <location>
        <begin position="61"/>
        <end position="132"/>
    </location>
</feature>
<proteinExistence type="predicted"/>
<dbReference type="Gene3D" id="3.40.50.2300">
    <property type="match status" value="1"/>
</dbReference>
<reference evidence="18 19" key="1">
    <citation type="submission" date="2019-11" db="EMBL/GenBank/DDBJ databases">
        <authorList>
            <person name="Zheng R.K."/>
            <person name="Sun C.M."/>
        </authorList>
    </citation>
    <scope>NUCLEOTIDE SEQUENCE [LARGE SCALE GENOMIC DNA]</scope>
    <source>
        <strain evidence="18 19">WC007</strain>
    </source>
</reference>
<evidence type="ECO:0000256" key="6">
    <source>
        <dbReference type="ARBA" id="ARBA00022741"/>
    </source>
</evidence>
<dbReference type="InterPro" id="IPR011006">
    <property type="entry name" value="CheY-like_superfamily"/>
</dbReference>
<dbReference type="SMART" id="SM00387">
    <property type="entry name" value="HATPase_c"/>
    <property type="match status" value="1"/>
</dbReference>
<feature type="domain" description="PAS" evidence="16">
    <location>
        <begin position="210"/>
        <end position="282"/>
    </location>
</feature>
<dbReference type="Gene3D" id="1.10.287.130">
    <property type="match status" value="1"/>
</dbReference>
<evidence type="ECO:0000256" key="2">
    <source>
        <dbReference type="ARBA" id="ARBA00004370"/>
    </source>
</evidence>
<evidence type="ECO:0000256" key="11">
    <source>
        <dbReference type="ARBA" id="ARBA00023306"/>
    </source>
</evidence>
<keyword evidence="7" id="KW-0418">Kinase</keyword>
<name>A0A6I6K2D7_9BACT</name>
<dbReference type="InterPro" id="IPR036890">
    <property type="entry name" value="HATPase_C_sf"/>
</dbReference>
<dbReference type="Pfam" id="PF00072">
    <property type="entry name" value="Response_reg"/>
    <property type="match status" value="1"/>
</dbReference>
<comment type="catalytic activity">
    <reaction evidence="1">
        <text>ATP + protein L-histidine = ADP + protein N-phospho-L-histidine.</text>
        <dbReference type="EC" id="2.7.13.3"/>
    </reaction>
</comment>
<evidence type="ECO:0000259" key="16">
    <source>
        <dbReference type="PROSITE" id="PS50112"/>
    </source>
</evidence>
<dbReference type="GO" id="GO:0000155">
    <property type="term" value="F:phosphorelay sensor kinase activity"/>
    <property type="evidence" value="ECO:0007669"/>
    <property type="project" value="InterPro"/>
</dbReference>
<dbReference type="SUPFAM" id="SSF47384">
    <property type="entry name" value="Homodimeric domain of signal transducing histidine kinase"/>
    <property type="match status" value="1"/>
</dbReference>
<dbReference type="Pfam" id="PF02518">
    <property type="entry name" value="HATPase_c"/>
    <property type="match status" value="1"/>
</dbReference>
<dbReference type="KEGG" id="mcos:GM418_19005"/>
<dbReference type="GO" id="GO:0009927">
    <property type="term" value="F:histidine phosphotransfer kinase activity"/>
    <property type="evidence" value="ECO:0007669"/>
    <property type="project" value="TreeGrafter"/>
</dbReference>
<dbReference type="InterPro" id="IPR004358">
    <property type="entry name" value="Sig_transdc_His_kin-like_C"/>
</dbReference>
<dbReference type="CDD" id="cd00082">
    <property type="entry name" value="HisKA"/>
    <property type="match status" value="1"/>
</dbReference>
<dbReference type="SUPFAM" id="SSF52172">
    <property type="entry name" value="CheY-like"/>
    <property type="match status" value="1"/>
</dbReference>
<evidence type="ECO:0000256" key="1">
    <source>
        <dbReference type="ARBA" id="ARBA00000085"/>
    </source>
</evidence>
<dbReference type="NCBIfam" id="TIGR00229">
    <property type="entry name" value="sensory_box"/>
    <property type="match status" value="2"/>
</dbReference>
<keyword evidence="10" id="KW-0472">Membrane</keyword>
<feature type="domain" description="Histidine kinase" evidence="14">
    <location>
        <begin position="645"/>
        <end position="867"/>
    </location>
</feature>
<dbReference type="FunFam" id="1.10.287.130:FF:000038">
    <property type="entry name" value="Sensory transduction histidine kinase"/>
    <property type="match status" value="1"/>
</dbReference>
<dbReference type="SUPFAM" id="SSF55781">
    <property type="entry name" value="GAF domain-like"/>
    <property type="match status" value="1"/>
</dbReference>
<dbReference type="AlphaFoldDB" id="A0A6I6K2D7"/>
<dbReference type="Pfam" id="PF13426">
    <property type="entry name" value="PAS_9"/>
    <property type="match status" value="1"/>
</dbReference>
<dbReference type="InterPro" id="IPR003594">
    <property type="entry name" value="HATPase_dom"/>
</dbReference>
<dbReference type="InterPro" id="IPR001610">
    <property type="entry name" value="PAC"/>
</dbReference>
<evidence type="ECO:0000256" key="13">
    <source>
        <dbReference type="SAM" id="Coils"/>
    </source>
</evidence>
<dbReference type="FunFam" id="3.30.565.10:FF:000010">
    <property type="entry name" value="Sensor histidine kinase RcsC"/>
    <property type="match status" value="1"/>
</dbReference>
<dbReference type="InterPro" id="IPR000700">
    <property type="entry name" value="PAS-assoc_C"/>
</dbReference>